<dbReference type="GO" id="GO:0005737">
    <property type="term" value="C:cytoplasm"/>
    <property type="evidence" value="ECO:0007669"/>
    <property type="project" value="InterPro"/>
</dbReference>
<dbReference type="InterPro" id="IPR015011">
    <property type="entry name" value="Threonyl-tRNA_syn_edit_dom_arc"/>
</dbReference>
<proteinExistence type="predicted"/>
<dbReference type="Gene3D" id="3.50.80.10">
    <property type="entry name" value="D-tyrosyl-tRNA(Tyr) deacylase"/>
    <property type="match status" value="1"/>
</dbReference>
<evidence type="ECO:0000313" key="2">
    <source>
        <dbReference type="EMBL" id="ASI14251.1"/>
    </source>
</evidence>
<protein>
    <submittedName>
        <fullName evidence="2">Threonyl-tRNA synthetase</fullName>
    </submittedName>
</protein>
<dbReference type="GO" id="GO:0008270">
    <property type="term" value="F:zinc ion binding"/>
    <property type="evidence" value="ECO:0007669"/>
    <property type="project" value="InterPro"/>
</dbReference>
<sequence length="137" mass="15748">MKFMMWHVDYFKATPADQGRSTLVGDSSSLDVKNALLFFISFEKSDNDDYVNIIDKAVNEIQSISSQLGVYTLVLNPYAHMFADLTDPGHAIKMLDLLEERLSQRNFKVYKMAFGRFYEIELKAKGHKLSRISRSIN</sequence>
<accession>A0A218NP59</accession>
<keyword evidence="2" id="KW-0436">Ligase</keyword>
<dbReference type="OrthoDB" id="372136at2157"/>
<keyword evidence="3" id="KW-1185">Reference proteome</keyword>
<dbReference type="GO" id="GO:0004829">
    <property type="term" value="F:threonine-tRNA ligase activity"/>
    <property type="evidence" value="ECO:0007669"/>
    <property type="project" value="InterPro"/>
</dbReference>
<keyword evidence="2" id="KW-0030">Aminoacyl-tRNA synthetase</keyword>
<dbReference type="InterPro" id="IPR023509">
    <property type="entry name" value="DTD-like_sf"/>
</dbReference>
<dbReference type="KEGG" id="marh:Mia14_0982"/>
<dbReference type="Proteomes" id="UP000197679">
    <property type="component" value="Chromosome"/>
</dbReference>
<reference evidence="2 3" key="1">
    <citation type="journal article" date="2017" name="Nat. Commun.">
        <title>'ARMAN' archaea depend on association with euryarchaeal host in culture and in situ.</title>
        <authorList>
            <person name="Golyshina O."/>
            <person name="Toshchakov S."/>
            <person name="Makarova K."/>
            <person name="Gavrilov S."/>
            <person name="Korzhenkov A."/>
            <person name="La Cono V."/>
            <person name="Arcadi E."/>
            <person name="Nechitaylo T."/>
            <person name="Ferrer M."/>
            <person name="Kublanov I."/>
            <person name="Wolf Y."/>
            <person name="Yakimov M."/>
            <person name="Golyshin P."/>
            <person name="Slesarev A."/>
            <person name="Kozyavkin S."/>
        </authorList>
    </citation>
    <scope>NUCLEOTIDE SEQUENCE [LARGE SCALE GENOMIC DNA]</scope>
    <source>
        <strain evidence="2 3">Mia14</strain>
    </source>
</reference>
<feature type="domain" description="Threonyl-tRNA synthetase editing" evidence="1">
    <location>
        <begin position="1"/>
        <end position="136"/>
    </location>
</feature>
<dbReference type="AlphaFoldDB" id="A0A218NP59"/>
<gene>
    <name evidence="2" type="ORF">Mia14_0982</name>
</gene>
<dbReference type="Pfam" id="PF08915">
    <property type="entry name" value="tRNA-Thr_ED"/>
    <property type="match status" value="1"/>
</dbReference>
<dbReference type="GO" id="GO:0005524">
    <property type="term" value="F:ATP binding"/>
    <property type="evidence" value="ECO:0007669"/>
    <property type="project" value="InterPro"/>
</dbReference>
<dbReference type="EMBL" id="CP019964">
    <property type="protein sequence ID" value="ASI14251.1"/>
    <property type="molecule type" value="Genomic_DNA"/>
</dbReference>
<dbReference type="GeneID" id="33314518"/>
<evidence type="ECO:0000259" key="1">
    <source>
        <dbReference type="Pfam" id="PF08915"/>
    </source>
</evidence>
<dbReference type="RefSeq" id="WP_088820545.1">
    <property type="nucleotide sequence ID" value="NZ_CP019964.1"/>
</dbReference>
<evidence type="ECO:0000313" key="3">
    <source>
        <dbReference type="Proteomes" id="UP000197679"/>
    </source>
</evidence>
<name>A0A218NP59_9ARCH</name>
<organism evidence="2 3">
    <name type="scientific">Candidatus Mancarchaeum acidiphilum</name>
    <dbReference type="NCBI Taxonomy" id="1920749"/>
    <lineage>
        <taxon>Archaea</taxon>
        <taxon>Candidatus Micrarchaeota</taxon>
        <taxon>Candidatus Mancarchaeum</taxon>
    </lineage>
</organism>